<dbReference type="RefSeq" id="WP_147844891.1">
    <property type="nucleotide sequence ID" value="NZ_VDUZ01000001.1"/>
</dbReference>
<evidence type="ECO:0000313" key="1">
    <source>
        <dbReference type="EMBL" id="TXL82189.1"/>
    </source>
</evidence>
<dbReference type="EMBL" id="VDUZ01000001">
    <property type="protein sequence ID" value="TXL82189.1"/>
    <property type="molecule type" value="Genomic_DNA"/>
</dbReference>
<reference evidence="1 2" key="1">
    <citation type="submission" date="2019-06" db="EMBL/GenBank/DDBJ databases">
        <title>New taxonomy in bacterial strain CC-CFT640, isolated from vineyard.</title>
        <authorList>
            <person name="Lin S.-Y."/>
            <person name="Tsai C.-F."/>
            <person name="Young C.-C."/>
        </authorList>
    </citation>
    <scope>NUCLEOTIDE SEQUENCE [LARGE SCALE GENOMIC DNA]</scope>
    <source>
        <strain evidence="1 2">CC-CFT640</strain>
    </source>
</reference>
<accession>A0A5C8PWF5</accession>
<evidence type="ECO:0000313" key="2">
    <source>
        <dbReference type="Proteomes" id="UP000321638"/>
    </source>
</evidence>
<sequence length="533" mass="58740">MATAVASPRAHGADTLYAALEDRILQRDQVGASRIYYDLVRAGRPLNELLAQAVRIHAPYTHVPYHERIDDGYVNFVNNDHCLLSARATLNLARMLPAPLAGLPMAQTIWYIPTGLDIWNQKIVKAPGHYARGFQQPPGPPPAPVVYWPDQEPLAIDGSLGERLGHWMTLVHRGHVIEAYRVFLGLMQDPAQRRDVLAELVFAGLIDVQDRAFQNRSYTTGHKSFRARSTVELGDAIGWENARDIVYAGALDIAVGPRWYSTYEMACNAVTVYLEGQALHAVPYSGTTARERAMLASTTPLDADEAAGLIDAVLNQPEPAYIERISALLLAGKGPRQILDVLQIGAAQVLVRTQDDINFSIPQHCAEYCSTLGWFYDTFQHKQRLKLLYVAASFLNRNAWHQRHTGDMQPAAVRAPAGAAKMAAGEVLDRIDAAILALDGPQAVGWTQAYLDSGADRAPLITRLALVASRIGNDPHNQEIAQCLLDDHRRNQAPGRDWLLLACAQHTARHRKYGDFLEAGRRFGEGLGLAGLQ</sequence>
<dbReference type="AlphaFoldDB" id="A0A5C8PWF5"/>
<keyword evidence="2" id="KW-1185">Reference proteome</keyword>
<dbReference type="OrthoDB" id="7374241at2"/>
<protein>
    <submittedName>
        <fullName evidence="1">Uncharacterized protein</fullName>
    </submittedName>
</protein>
<dbReference type="Proteomes" id="UP000321638">
    <property type="component" value="Unassembled WGS sequence"/>
</dbReference>
<organism evidence="1 2">
    <name type="scientific">Vineibacter terrae</name>
    <dbReference type="NCBI Taxonomy" id="2586908"/>
    <lineage>
        <taxon>Bacteria</taxon>
        <taxon>Pseudomonadati</taxon>
        <taxon>Pseudomonadota</taxon>
        <taxon>Alphaproteobacteria</taxon>
        <taxon>Hyphomicrobiales</taxon>
        <taxon>Vineibacter</taxon>
    </lineage>
</organism>
<comment type="caution">
    <text evidence="1">The sequence shown here is derived from an EMBL/GenBank/DDBJ whole genome shotgun (WGS) entry which is preliminary data.</text>
</comment>
<proteinExistence type="predicted"/>
<name>A0A5C8PWF5_9HYPH</name>
<gene>
    <name evidence="1" type="ORF">FHP25_00355</name>
</gene>